<dbReference type="AlphaFoldDB" id="A0A0J9S332"/>
<evidence type="ECO:0000313" key="3">
    <source>
        <dbReference type="Proteomes" id="UP000053562"/>
    </source>
</evidence>
<dbReference type="Pfam" id="PF05795">
    <property type="entry name" value="Plasmodium_Vir"/>
    <property type="match status" value="1"/>
</dbReference>
<evidence type="ECO:0000313" key="2">
    <source>
        <dbReference type="EMBL" id="KMZ77164.1"/>
    </source>
</evidence>
<accession>A0A0J9S332</accession>
<organism evidence="2 3">
    <name type="scientific">Plasmodium vivax India VII</name>
    <dbReference type="NCBI Taxonomy" id="1077284"/>
    <lineage>
        <taxon>Eukaryota</taxon>
        <taxon>Sar</taxon>
        <taxon>Alveolata</taxon>
        <taxon>Apicomplexa</taxon>
        <taxon>Aconoidasida</taxon>
        <taxon>Haemosporida</taxon>
        <taxon>Plasmodiidae</taxon>
        <taxon>Plasmodium</taxon>
        <taxon>Plasmodium (Plasmodium)</taxon>
    </lineage>
</organism>
<name>A0A0J9S332_PLAVI</name>
<dbReference type="Proteomes" id="UP000053562">
    <property type="component" value="Unassembled WGS sequence"/>
</dbReference>
<feature type="region of interest" description="Disordered" evidence="1">
    <location>
        <begin position="260"/>
        <end position="282"/>
    </location>
</feature>
<proteinExistence type="predicted"/>
<evidence type="ECO:0000256" key="1">
    <source>
        <dbReference type="SAM" id="MobiDB-lite"/>
    </source>
</evidence>
<gene>
    <name evidence="2" type="ORF">PVIIG_05640</name>
</gene>
<dbReference type="EMBL" id="KQ234487">
    <property type="protein sequence ID" value="KMZ77164.1"/>
    <property type="molecule type" value="Genomic_DNA"/>
</dbReference>
<feature type="region of interest" description="Disordered" evidence="1">
    <location>
        <begin position="217"/>
        <end position="248"/>
    </location>
</feature>
<feature type="compositionally biased region" description="Polar residues" evidence="1">
    <location>
        <begin position="273"/>
        <end position="282"/>
    </location>
</feature>
<evidence type="ECO:0008006" key="4">
    <source>
        <dbReference type="Google" id="ProtNLM"/>
    </source>
</evidence>
<protein>
    <recommendedName>
        <fullName evidence="4">VIR protein</fullName>
    </recommendedName>
</protein>
<dbReference type="OrthoDB" id="383226at2759"/>
<reference evidence="2 3" key="1">
    <citation type="submission" date="2011-08" db="EMBL/GenBank/DDBJ databases">
        <title>The Genome Sequence of Plasmodium vivax India VII.</title>
        <authorList>
            <consortium name="The Broad Institute Genome Sequencing Platform"/>
            <consortium name="The Broad Institute Genome Sequencing Center for Infectious Disease"/>
            <person name="Neafsey D."/>
            <person name="Carlton J."/>
            <person name="Barnwell J."/>
            <person name="Collins W."/>
            <person name="Escalante A."/>
            <person name="Mullikin J."/>
            <person name="Saul A."/>
            <person name="Guigo R."/>
            <person name="Camara F."/>
            <person name="Young S.K."/>
            <person name="Zeng Q."/>
            <person name="Gargeya S."/>
            <person name="Fitzgerald M."/>
            <person name="Haas B."/>
            <person name="Abouelleil A."/>
            <person name="Alvarado L."/>
            <person name="Arachchi H.M."/>
            <person name="Berlin A."/>
            <person name="Brown A."/>
            <person name="Chapman S.B."/>
            <person name="Chen Z."/>
            <person name="Dunbar C."/>
            <person name="Freedman E."/>
            <person name="Gearin G."/>
            <person name="Gellesch M."/>
            <person name="Goldberg J."/>
            <person name="Griggs A."/>
            <person name="Gujja S."/>
            <person name="Heiman D."/>
            <person name="Howarth C."/>
            <person name="Larson L."/>
            <person name="Lui A."/>
            <person name="MacDonald P.J.P."/>
            <person name="Montmayeur A."/>
            <person name="Murphy C."/>
            <person name="Neiman D."/>
            <person name="Pearson M."/>
            <person name="Priest M."/>
            <person name="Roberts A."/>
            <person name="Saif S."/>
            <person name="Shea T."/>
            <person name="Shenoy N."/>
            <person name="Sisk P."/>
            <person name="Stolte C."/>
            <person name="Sykes S."/>
            <person name="Wortman J."/>
            <person name="Nusbaum C."/>
            <person name="Birren B."/>
        </authorList>
    </citation>
    <scope>NUCLEOTIDE SEQUENCE [LARGE SCALE GENOMIC DNA]</scope>
    <source>
        <strain evidence="2 3">India VII</strain>
    </source>
</reference>
<sequence length="328" mass="38454">MANVLGDDRLRLLRTKYNYKNFDEESGTCEGVNFYAAAKKELSSYGGFPKISDKIFKAVCYVYNESKTGKIDDDMCNSLYFWMGNTLINSLSRTEFYSEVIIKLFNRLNENKVGKICKIPHIRMDESDFKKIKLIFDYFQDYDNYNMDLALYNRPCNEEYNKYLTTYVKNYKQLYNECFKEHKRHNYCQEFEKYYDNEKHHNLFTWSCKLTLTLPKDDPSKGEPQNEEQKAELGVSSGRGGVQQPLQERNETVQAYEQFPGLLNPNPVMPQESRVSSTSDGNMINKLLGRTTRMNPNPLMEAQLINNFYQPEGFNSERSGYNISYRPV</sequence>
<dbReference type="InterPro" id="IPR008780">
    <property type="entry name" value="Plasmodium_Vir"/>
</dbReference>